<dbReference type="Proteomes" id="UP000284962">
    <property type="component" value="Unassembled WGS sequence"/>
</dbReference>
<name>A0A395XJ85_9FIRM</name>
<sequence length="80" mass="9509">MNRNELYQMIVDRTIQCFTPTEHELHMIENRLKQYSNEELKHLEANFTTFGVDAILECMYSAVVEKEHKKKEKGGRYDGK</sequence>
<gene>
    <name evidence="2" type="ORF">DW957_01280</name>
    <name evidence="1" type="ORF">DWV67_10935</name>
</gene>
<dbReference type="Proteomes" id="UP000266376">
    <property type="component" value="Unassembled WGS sequence"/>
</dbReference>
<evidence type="ECO:0000313" key="4">
    <source>
        <dbReference type="Proteomes" id="UP000284962"/>
    </source>
</evidence>
<evidence type="ECO:0000313" key="1">
    <source>
        <dbReference type="EMBL" id="RGW51899.1"/>
    </source>
</evidence>
<protein>
    <submittedName>
        <fullName evidence="1">Uncharacterized protein</fullName>
    </submittedName>
</protein>
<proteinExistence type="predicted"/>
<evidence type="ECO:0000313" key="3">
    <source>
        <dbReference type="Proteomes" id="UP000266376"/>
    </source>
</evidence>
<reference evidence="3 4" key="1">
    <citation type="submission" date="2018-08" db="EMBL/GenBank/DDBJ databases">
        <title>A genome reference for cultivated species of the human gut microbiota.</title>
        <authorList>
            <person name="Zou Y."/>
            <person name="Xue W."/>
            <person name="Luo G."/>
        </authorList>
    </citation>
    <scope>NUCLEOTIDE SEQUENCE [LARGE SCALE GENOMIC DNA]</scope>
    <source>
        <strain evidence="1 3">AF12-11</strain>
        <strain evidence="2 4">AM46-16</strain>
    </source>
</reference>
<organism evidence="1 3">
    <name type="scientific">Dorea formicigenerans</name>
    <dbReference type="NCBI Taxonomy" id="39486"/>
    <lineage>
        <taxon>Bacteria</taxon>
        <taxon>Bacillati</taxon>
        <taxon>Bacillota</taxon>
        <taxon>Clostridia</taxon>
        <taxon>Lachnospirales</taxon>
        <taxon>Lachnospiraceae</taxon>
        <taxon>Dorea</taxon>
    </lineage>
</organism>
<accession>A0A395XJ85</accession>
<dbReference type="EMBL" id="QSAJ01000026">
    <property type="protein sequence ID" value="RGW51899.1"/>
    <property type="molecule type" value="Genomic_DNA"/>
</dbReference>
<comment type="caution">
    <text evidence="1">The sequence shown here is derived from an EMBL/GenBank/DDBJ whole genome shotgun (WGS) entry which is preliminary data.</text>
</comment>
<dbReference type="EMBL" id="QSEW01000001">
    <property type="protein sequence ID" value="RHA02292.1"/>
    <property type="molecule type" value="Genomic_DNA"/>
</dbReference>
<evidence type="ECO:0000313" key="2">
    <source>
        <dbReference type="EMBL" id="RHA02292.1"/>
    </source>
</evidence>
<dbReference type="AlphaFoldDB" id="A0A395XJ85"/>